<evidence type="ECO:0000256" key="7">
    <source>
        <dbReference type="SAM" id="MobiDB-lite"/>
    </source>
</evidence>
<dbReference type="Pfam" id="PF00364">
    <property type="entry name" value="Biotin_lipoyl"/>
    <property type="match status" value="1"/>
</dbReference>
<evidence type="ECO:0000256" key="1">
    <source>
        <dbReference type="ARBA" id="ARBA00005194"/>
    </source>
</evidence>
<evidence type="ECO:0000259" key="8">
    <source>
        <dbReference type="PROSITE" id="PS50968"/>
    </source>
</evidence>
<dbReference type="GO" id="GO:0006633">
    <property type="term" value="P:fatty acid biosynthetic process"/>
    <property type="evidence" value="ECO:0007669"/>
    <property type="project" value="UniProtKB-UniPathway"/>
</dbReference>
<dbReference type="GO" id="GO:0009317">
    <property type="term" value="C:acetyl-CoA carboxylase complex"/>
    <property type="evidence" value="ECO:0007669"/>
    <property type="project" value="InterPro"/>
</dbReference>
<dbReference type="InterPro" id="IPR001249">
    <property type="entry name" value="AcCoA_biotinCC"/>
</dbReference>
<evidence type="ECO:0000256" key="2">
    <source>
        <dbReference type="ARBA" id="ARBA00022516"/>
    </source>
</evidence>
<dbReference type="InterPro" id="IPR001882">
    <property type="entry name" value="Biotin_BS"/>
</dbReference>
<name>A0A5N5JB72_9ROSI</name>
<evidence type="ECO:0000256" key="5">
    <source>
        <dbReference type="ARBA" id="ARBA00023160"/>
    </source>
</evidence>
<protein>
    <recommendedName>
        <fullName evidence="8">Lipoyl-binding domain-containing protein</fullName>
    </recommendedName>
</protein>
<dbReference type="GO" id="GO:0009507">
    <property type="term" value="C:chloroplast"/>
    <property type="evidence" value="ECO:0007669"/>
    <property type="project" value="TreeGrafter"/>
</dbReference>
<keyword evidence="5" id="KW-0275">Fatty acid biosynthesis</keyword>
<reference evidence="10" key="1">
    <citation type="journal article" date="2019" name="Gigascience">
        <title>De novo genome assembly of the endangered Acer yangbiense, a plant species with extremely small populations endemic to Yunnan Province, China.</title>
        <authorList>
            <person name="Yang J."/>
            <person name="Wariss H.M."/>
            <person name="Tao L."/>
            <person name="Zhang R."/>
            <person name="Yun Q."/>
            <person name="Hollingsworth P."/>
            <person name="Dao Z."/>
            <person name="Luo G."/>
            <person name="Guo H."/>
            <person name="Ma Y."/>
            <person name="Sun W."/>
        </authorList>
    </citation>
    <scope>NUCLEOTIDE SEQUENCE [LARGE SCALE GENOMIC DNA]</scope>
    <source>
        <strain evidence="10">cv. br00</strain>
    </source>
</reference>
<feature type="domain" description="Lipoyl-binding" evidence="8">
    <location>
        <begin position="260"/>
        <end position="336"/>
    </location>
</feature>
<comment type="caution">
    <text evidence="9">The sequence shown here is derived from an EMBL/GenBank/DDBJ whole genome shotgun (WGS) entry which is preliminary data.</text>
</comment>
<keyword evidence="10" id="KW-1185">Reference proteome</keyword>
<keyword evidence="6" id="KW-0092">Biotin</keyword>
<organism evidence="9 10">
    <name type="scientific">Salix brachista</name>
    <dbReference type="NCBI Taxonomy" id="2182728"/>
    <lineage>
        <taxon>Eukaryota</taxon>
        <taxon>Viridiplantae</taxon>
        <taxon>Streptophyta</taxon>
        <taxon>Embryophyta</taxon>
        <taxon>Tracheophyta</taxon>
        <taxon>Spermatophyta</taxon>
        <taxon>Magnoliopsida</taxon>
        <taxon>eudicotyledons</taxon>
        <taxon>Gunneridae</taxon>
        <taxon>Pentapetalae</taxon>
        <taxon>rosids</taxon>
        <taxon>fabids</taxon>
        <taxon>Malpighiales</taxon>
        <taxon>Salicaceae</taxon>
        <taxon>Saliceae</taxon>
        <taxon>Salix</taxon>
    </lineage>
</organism>
<keyword evidence="3" id="KW-0276">Fatty acid metabolism</keyword>
<dbReference type="EMBL" id="VDCV01000017">
    <property type="protein sequence ID" value="KAB5516459.1"/>
    <property type="molecule type" value="Genomic_DNA"/>
</dbReference>
<dbReference type="FunFam" id="2.40.50.100:FF:000003">
    <property type="entry name" value="Acetyl-CoA carboxylase biotin carboxyl carrier protein"/>
    <property type="match status" value="1"/>
</dbReference>
<sequence>MASISVPCPKTVLVAAGAGSNAQNSIPNHRISFPRPPNSIQNSSLSFGSIVSGFEVSSSCSNLVFSLYLHHLVAHYKVFDASVGVVGDQCPHKNVIVVESLRISGYHVQWPDRKQQAVVKVQARLNEAIAKKSSNSALVVDTEPKVAPSEGKDEPTEIKTPDESSISAFMTQVSELVKLVDSRDITELQLKQSDCELVIRKKEALQQSAPVAATLAMQPHPQAMFSAPLPAAAPAPAAAIPSQAPAPALPSPAKASSSSHPPLKCPMAGTFYRSPSPGEPPFVKVGDKVQKGQVVCIIEAMKLMNDIEADQSGTITEIPAEDGKPVSVDTPLFVIVPWITCKELQTLNNGLILVQGSFFCTLVLYLKCGKNLRRYDVRD</sequence>
<dbReference type="Gene3D" id="2.40.50.100">
    <property type="match status" value="1"/>
</dbReference>
<dbReference type="GO" id="GO:0003989">
    <property type="term" value="F:acetyl-CoA carboxylase activity"/>
    <property type="evidence" value="ECO:0007669"/>
    <property type="project" value="InterPro"/>
</dbReference>
<proteinExistence type="predicted"/>
<dbReference type="PANTHER" id="PTHR43416">
    <property type="entry name" value="DIHYDROLIPOYLLYSINE-RESIDUE SUCCINYLTRANSFERASE COMPONENT OF 2-OXOGLUTARATE DEHYDROGENASE COMPLEX, MITOCHONDRIAL-RELATED"/>
    <property type="match status" value="1"/>
</dbReference>
<evidence type="ECO:0000313" key="9">
    <source>
        <dbReference type="EMBL" id="KAB5516459.1"/>
    </source>
</evidence>
<dbReference type="CDD" id="cd06850">
    <property type="entry name" value="biotinyl_domain"/>
    <property type="match status" value="1"/>
</dbReference>
<gene>
    <name evidence="9" type="ORF">DKX38_027107</name>
</gene>
<evidence type="ECO:0000256" key="4">
    <source>
        <dbReference type="ARBA" id="ARBA00023098"/>
    </source>
</evidence>
<dbReference type="PROSITE" id="PS50968">
    <property type="entry name" value="BIOTINYL_LIPOYL"/>
    <property type="match status" value="1"/>
</dbReference>
<dbReference type="PRINTS" id="PR01071">
    <property type="entry name" value="ACOABIOTINCC"/>
</dbReference>
<dbReference type="InterPro" id="IPR011053">
    <property type="entry name" value="Single_hybrid_motif"/>
</dbReference>
<accession>A0A5N5JB72</accession>
<feature type="region of interest" description="Disordered" evidence="7">
    <location>
        <begin position="142"/>
        <end position="162"/>
    </location>
</feature>
<dbReference type="InterPro" id="IPR050537">
    <property type="entry name" value="2-oxoacid_dehydrogenase"/>
</dbReference>
<dbReference type="NCBIfam" id="TIGR00531">
    <property type="entry name" value="BCCP"/>
    <property type="match status" value="1"/>
</dbReference>
<feature type="region of interest" description="Disordered" evidence="7">
    <location>
        <begin position="241"/>
        <end position="261"/>
    </location>
</feature>
<dbReference type="InterPro" id="IPR000089">
    <property type="entry name" value="Biotin_lipoyl"/>
</dbReference>
<keyword evidence="2" id="KW-0444">Lipid biosynthesis</keyword>
<feature type="compositionally biased region" description="Basic and acidic residues" evidence="7">
    <location>
        <begin position="150"/>
        <end position="162"/>
    </location>
</feature>
<dbReference type="AlphaFoldDB" id="A0A5N5JB72"/>
<dbReference type="SUPFAM" id="SSF51230">
    <property type="entry name" value="Single hybrid motif"/>
    <property type="match status" value="1"/>
</dbReference>
<evidence type="ECO:0000313" key="10">
    <source>
        <dbReference type="Proteomes" id="UP000326939"/>
    </source>
</evidence>
<comment type="pathway">
    <text evidence="1">Lipid metabolism; fatty acid biosynthesis.</text>
</comment>
<dbReference type="Proteomes" id="UP000326939">
    <property type="component" value="Chromosome 17"/>
</dbReference>
<keyword evidence="4" id="KW-0443">Lipid metabolism</keyword>
<evidence type="ECO:0000256" key="3">
    <source>
        <dbReference type="ARBA" id="ARBA00022832"/>
    </source>
</evidence>
<evidence type="ECO:0000256" key="6">
    <source>
        <dbReference type="ARBA" id="ARBA00023267"/>
    </source>
</evidence>
<dbReference type="PROSITE" id="PS00188">
    <property type="entry name" value="BIOTIN"/>
    <property type="match status" value="1"/>
</dbReference>
<dbReference type="UniPathway" id="UPA00094"/>
<dbReference type="PANTHER" id="PTHR43416:SF4">
    <property type="entry name" value="BIOTIN CARBOXYL CARRIER PROTEIN OF ACETYL-COA CARBOXYLASE 2, CHLOROPLASTIC"/>
    <property type="match status" value="1"/>
</dbReference>